<dbReference type="CDD" id="cd03220">
    <property type="entry name" value="ABC_KpsT_Wzt"/>
    <property type="match status" value="1"/>
</dbReference>
<feature type="domain" description="ABC transporter" evidence="5">
    <location>
        <begin position="7"/>
        <end position="249"/>
    </location>
</feature>
<keyword evidence="3" id="KW-0547">Nucleotide-binding</keyword>
<evidence type="ECO:0000256" key="3">
    <source>
        <dbReference type="ARBA" id="ARBA00022741"/>
    </source>
</evidence>
<comment type="similarity">
    <text evidence="1">Belongs to the ABC transporter superfamily.</text>
</comment>
<evidence type="ECO:0000256" key="1">
    <source>
        <dbReference type="ARBA" id="ARBA00005417"/>
    </source>
</evidence>
<evidence type="ECO:0000313" key="7">
    <source>
        <dbReference type="Proteomes" id="UP001499959"/>
    </source>
</evidence>
<dbReference type="InterPro" id="IPR003593">
    <property type="entry name" value="AAA+_ATPase"/>
</dbReference>
<gene>
    <name evidence="6" type="ORF">GCM10023307_11720</name>
</gene>
<dbReference type="InterPro" id="IPR050683">
    <property type="entry name" value="Bact_Polysacc_Export_ATP-bd"/>
</dbReference>
<protein>
    <submittedName>
        <fullName evidence="6">ABC transporter ATP-binding protein</fullName>
    </submittedName>
</protein>
<reference evidence="7" key="1">
    <citation type="journal article" date="2019" name="Int. J. Syst. Evol. Microbiol.">
        <title>The Global Catalogue of Microorganisms (GCM) 10K type strain sequencing project: providing services to taxonomists for standard genome sequencing and annotation.</title>
        <authorList>
            <consortium name="The Broad Institute Genomics Platform"/>
            <consortium name="The Broad Institute Genome Sequencing Center for Infectious Disease"/>
            <person name="Wu L."/>
            <person name="Ma J."/>
        </authorList>
    </citation>
    <scope>NUCLEOTIDE SEQUENCE [LARGE SCALE GENOMIC DNA]</scope>
    <source>
        <strain evidence="7">JCM 18204</strain>
    </source>
</reference>
<evidence type="ECO:0000313" key="6">
    <source>
        <dbReference type="EMBL" id="GAA4788218.1"/>
    </source>
</evidence>
<comment type="caution">
    <text evidence="6">The sequence shown here is derived from an EMBL/GenBank/DDBJ whole genome shotgun (WGS) entry which is preliminary data.</text>
</comment>
<accession>A0ABP9AZM3</accession>
<dbReference type="Gene3D" id="2.70.50.60">
    <property type="entry name" value="abc- transporter (atp binding component) like domain"/>
    <property type="match status" value="1"/>
</dbReference>
<organism evidence="6 7">
    <name type="scientific">Lysobacter hankyongensis</name>
    <dbReference type="NCBI Taxonomy" id="1176535"/>
    <lineage>
        <taxon>Bacteria</taxon>
        <taxon>Pseudomonadati</taxon>
        <taxon>Pseudomonadota</taxon>
        <taxon>Gammaproteobacteria</taxon>
        <taxon>Lysobacterales</taxon>
        <taxon>Lysobacteraceae</taxon>
        <taxon>Lysobacter</taxon>
    </lineage>
</organism>
<name>A0ABP9AZM3_9GAMM</name>
<dbReference type="Pfam" id="PF00005">
    <property type="entry name" value="ABC_tran"/>
    <property type="match status" value="1"/>
</dbReference>
<dbReference type="InterPro" id="IPR027417">
    <property type="entry name" value="P-loop_NTPase"/>
</dbReference>
<sequence>MSSEPVIRVRGLTKAYPMYARPHHRLLELLFGERGGRWRREHVALNDVGFDVAAGETVGIVGRNGSGKSTLLQLLCGTLTPSGGEAVVRGRVAALLELGAGFNPEFTGRENVFLNGTVLGLTRAEIEARFEDILAFADIGDFIEQPVRTYSSGMYVRLAFAVAISVDPDVLIVDEALSVGDEAFQRKCFARIEQLRERGTTVLFVSHSSQSIVQLCHRAIWLENGEIRADGVPREVVALYHRATLGGASDPVEGAPQPAAATTAEDIEVALEPCAAAVEFPRNGAFIGGATLVDEHGAHAPYLERGRRYRFGYSLHIESIVDDLRAGMMLRNRTGIEISGALVRPQTGLARTFAGGERMRIVFEFDCLLAPGVYFLSCGAMGVKDGREEFLHRWLDAFEFTVIESAGYGVRAVEPHGIVDLRFDAAIRPLEH</sequence>
<evidence type="ECO:0000259" key="5">
    <source>
        <dbReference type="PROSITE" id="PS50893"/>
    </source>
</evidence>
<dbReference type="InterPro" id="IPR029439">
    <property type="entry name" value="Wzt_C"/>
</dbReference>
<keyword evidence="2" id="KW-0813">Transport</keyword>
<dbReference type="EMBL" id="BAABJE010000002">
    <property type="protein sequence ID" value="GAA4788218.1"/>
    <property type="molecule type" value="Genomic_DNA"/>
</dbReference>
<dbReference type="SMART" id="SM00382">
    <property type="entry name" value="AAA"/>
    <property type="match status" value="1"/>
</dbReference>
<dbReference type="Gene3D" id="3.40.50.300">
    <property type="entry name" value="P-loop containing nucleotide triphosphate hydrolases"/>
    <property type="match status" value="1"/>
</dbReference>
<dbReference type="Proteomes" id="UP001499959">
    <property type="component" value="Unassembled WGS sequence"/>
</dbReference>
<dbReference type="InterPro" id="IPR003439">
    <property type="entry name" value="ABC_transporter-like_ATP-bd"/>
</dbReference>
<dbReference type="InterPro" id="IPR015860">
    <property type="entry name" value="ABC_transpr_TagH-like"/>
</dbReference>
<evidence type="ECO:0000256" key="4">
    <source>
        <dbReference type="ARBA" id="ARBA00022840"/>
    </source>
</evidence>
<keyword evidence="7" id="KW-1185">Reference proteome</keyword>
<dbReference type="CDD" id="cd10147">
    <property type="entry name" value="Wzt_C-like"/>
    <property type="match status" value="1"/>
</dbReference>
<dbReference type="PANTHER" id="PTHR46743:SF2">
    <property type="entry name" value="TEICHOIC ACIDS EXPORT ATP-BINDING PROTEIN TAGH"/>
    <property type="match status" value="1"/>
</dbReference>
<keyword evidence="4 6" id="KW-0067">ATP-binding</keyword>
<dbReference type="RefSeq" id="WP_345302366.1">
    <property type="nucleotide sequence ID" value="NZ_BAABJE010000002.1"/>
</dbReference>
<dbReference type="GO" id="GO:0005524">
    <property type="term" value="F:ATP binding"/>
    <property type="evidence" value="ECO:0007669"/>
    <property type="project" value="UniProtKB-KW"/>
</dbReference>
<dbReference type="PROSITE" id="PS50893">
    <property type="entry name" value="ABC_TRANSPORTER_2"/>
    <property type="match status" value="1"/>
</dbReference>
<dbReference type="SUPFAM" id="SSF52540">
    <property type="entry name" value="P-loop containing nucleoside triphosphate hydrolases"/>
    <property type="match status" value="1"/>
</dbReference>
<evidence type="ECO:0000256" key="2">
    <source>
        <dbReference type="ARBA" id="ARBA00022448"/>
    </source>
</evidence>
<proteinExistence type="inferred from homology"/>
<dbReference type="Pfam" id="PF14524">
    <property type="entry name" value="Wzt_C"/>
    <property type="match status" value="1"/>
</dbReference>
<dbReference type="PANTHER" id="PTHR46743">
    <property type="entry name" value="TEICHOIC ACIDS EXPORT ATP-BINDING PROTEIN TAGH"/>
    <property type="match status" value="1"/>
</dbReference>